<feature type="transmembrane region" description="Helical" evidence="6">
    <location>
        <begin position="221"/>
        <end position="242"/>
    </location>
</feature>
<keyword evidence="9" id="KW-1185">Reference proteome</keyword>
<dbReference type="InterPro" id="IPR049326">
    <property type="entry name" value="Rhodopsin_dom_fungi"/>
</dbReference>
<dbReference type="STRING" id="1230097.A0A423X7B6"/>
<name>A0A423X7B6_9PEZI</name>
<evidence type="ECO:0000256" key="6">
    <source>
        <dbReference type="SAM" id="Phobius"/>
    </source>
</evidence>
<dbReference type="InterPro" id="IPR052337">
    <property type="entry name" value="SAT4-like"/>
</dbReference>
<evidence type="ECO:0000256" key="5">
    <source>
        <dbReference type="ARBA" id="ARBA00038359"/>
    </source>
</evidence>
<accession>A0A423X7B6</accession>
<feature type="domain" description="Rhodopsin" evidence="7">
    <location>
        <begin position="38"/>
        <end position="263"/>
    </location>
</feature>
<evidence type="ECO:0000313" key="8">
    <source>
        <dbReference type="EMBL" id="ROW11846.1"/>
    </source>
</evidence>
<dbReference type="PANTHER" id="PTHR33048">
    <property type="entry name" value="PTH11-LIKE INTEGRAL MEMBRANE PROTEIN (AFU_ORTHOLOGUE AFUA_5G11245)"/>
    <property type="match status" value="1"/>
</dbReference>
<proteinExistence type="inferred from homology"/>
<evidence type="ECO:0000256" key="4">
    <source>
        <dbReference type="ARBA" id="ARBA00023136"/>
    </source>
</evidence>
<dbReference type="PANTHER" id="PTHR33048:SF47">
    <property type="entry name" value="INTEGRAL MEMBRANE PROTEIN-RELATED"/>
    <property type="match status" value="1"/>
</dbReference>
<evidence type="ECO:0000256" key="2">
    <source>
        <dbReference type="ARBA" id="ARBA00022692"/>
    </source>
</evidence>
<protein>
    <recommendedName>
        <fullName evidence="7">Rhodopsin domain-containing protein</fullName>
    </recommendedName>
</protein>
<feature type="transmembrane region" description="Helical" evidence="6">
    <location>
        <begin position="111"/>
        <end position="129"/>
    </location>
</feature>
<comment type="caution">
    <text evidence="8">The sequence shown here is derived from an EMBL/GenBank/DDBJ whole genome shotgun (WGS) entry which is preliminary data.</text>
</comment>
<evidence type="ECO:0000259" key="7">
    <source>
        <dbReference type="Pfam" id="PF20684"/>
    </source>
</evidence>
<feature type="transmembrane region" description="Helical" evidence="6">
    <location>
        <begin position="54"/>
        <end position="77"/>
    </location>
</feature>
<keyword evidence="4 6" id="KW-0472">Membrane</keyword>
<organism evidence="8 9">
    <name type="scientific">Cytospora leucostoma</name>
    <dbReference type="NCBI Taxonomy" id="1230097"/>
    <lineage>
        <taxon>Eukaryota</taxon>
        <taxon>Fungi</taxon>
        <taxon>Dikarya</taxon>
        <taxon>Ascomycota</taxon>
        <taxon>Pezizomycotina</taxon>
        <taxon>Sordariomycetes</taxon>
        <taxon>Sordariomycetidae</taxon>
        <taxon>Diaporthales</taxon>
        <taxon>Cytosporaceae</taxon>
        <taxon>Cytospora</taxon>
    </lineage>
</organism>
<dbReference type="EMBL" id="LKEB01000025">
    <property type="protein sequence ID" value="ROW11846.1"/>
    <property type="molecule type" value="Genomic_DNA"/>
</dbReference>
<dbReference type="OrthoDB" id="5329176at2759"/>
<dbReference type="AlphaFoldDB" id="A0A423X7B6"/>
<feature type="transmembrane region" description="Helical" evidence="6">
    <location>
        <begin position="141"/>
        <end position="162"/>
    </location>
</feature>
<evidence type="ECO:0000256" key="3">
    <source>
        <dbReference type="ARBA" id="ARBA00022989"/>
    </source>
</evidence>
<evidence type="ECO:0000313" key="9">
    <source>
        <dbReference type="Proteomes" id="UP000285146"/>
    </source>
</evidence>
<reference evidence="8 9" key="1">
    <citation type="submission" date="2015-09" db="EMBL/GenBank/DDBJ databases">
        <title>Host preference determinants of Valsa canker pathogens revealed by comparative genomics.</title>
        <authorList>
            <person name="Yin Z."/>
            <person name="Huang L."/>
        </authorList>
    </citation>
    <scope>NUCLEOTIDE SEQUENCE [LARGE SCALE GENOMIC DNA]</scope>
    <source>
        <strain evidence="8 9">SXYLt</strain>
    </source>
</reference>
<feature type="transmembrane region" description="Helical" evidence="6">
    <location>
        <begin position="182"/>
        <end position="209"/>
    </location>
</feature>
<comment type="similarity">
    <text evidence="5">Belongs to the SAT4 family.</text>
</comment>
<sequence>MSNSEVAADSSVGSNSDETITTAVGATMIALSLIAVGLRFYARCSLKTGFGWDDWFILVAIASLVAAGICVLAASIIDPNAAWLKVAYTDPDYVYTPANQTHLKLSWISSILYYSIVCPAKLSILLLYNRIFAISSSFRRQVYVISVLLVLFWVACTIADIFNCWPVKWSWLNSLSPATHCFNFNLFWFSTGIIEVLFDIAIIVLPVNMVRKLQMSLKRRIGLVTIFLLGAFGIVTGAVRVAEAYLPDKRSPSWDNSEVWSSVHGG</sequence>
<feature type="transmembrane region" description="Helical" evidence="6">
    <location>
        <begin position="20"/>
        <end position="42"/>
    </location>
</feature>
<keyword evidence="2 6" id="KW-0812">Transmembrane</keyword>
<gene>
    <name evidence="8" type="ORF">VPNG_04940</name>
</gene>
<comment type="subcellular location">
    <subcellularLocation>
        <location evidence="1">Membrane</location>
        <topology evidence="1">Multi-pass membrane protein</topology>
    </subcellularLocation>
</comment>
<keyword evidence="3 6" id="KW-1133">Transmembrane helix</keyword>
<dbReference type="Proteomes" id="UP000285146">
    <property type="component" value="Unassembled WGS sequence"/>
</dbReference>
<dbReference type="GO" id="GO:0016020">
    <property type="term" value="C:membrane"/>
    <property type="evidence" value="ECO:0007669"/>
    <property type="project" value="UniProtKB-SubCell"/>
</dbReference>
<dbReference type="Pfam" id="PF20684">
    <property type="entry name" value="Fung_rhodopsin"/>
    <property type="match status" value="1"/>
</dbReference>
<dbReference type="InParanoid" id="A0A423X7B6"/>
<evidence type="ECO:0000256" key="1">
    <source>
        <dbReference type="ARBA" id="ARBA00004141"/>
    </source>
</evidence>